<dbReference type="GO" id="GO:0016787">
    <property type="term" value="F:hydrolase activity"/>
    <property type="evidence" value="ECO:0007669"/>
    <property type="project" value="UniProtKB-KW"/>
</dbReference>
<name>A0A4U0TQC8_9PEZI</name>
<evidence type="ECO:0000256" key="2">
    <source>
        <dbReference type="ARBA" id="ARBA00022801"/>
    </source>
</evidence>
<dbReference type="InterPro" id="IPR012338">
    <property type="entry name" value="Beta-lactam/transpept-like"/>
</dbReference>
<evidence type="ECO:0000256" key="1">
    <source>
        <dbReference type="ARBA" id="ARBA00009009"/>
    </source>
</evidence>
<gene>
    <name evidence="4" type="ORF">B0A50_06783</name>
</gene>
<dbReference type="SUPFAM" id="SSF56601">
    <property type="entry name" value="beta-lactamase/transpeptidase-like"/>
    <property type="match status" value="1"/>
</dbReference>
<dbReference type="AlphaFoldDB" id="A0A4U0TQC8"/>
<keyword evidence="5" id="KW-1185">Reference proteome</keyword>
<accession>A0A4U0TQC8</accession>
<feature type="domain" description="Beta-lactamase-related" evidence="3">
    <location>
        <begin position="5"/>
        <end position="368"/>
    </location>
</feature>
<dbReference type="Gene3D" id="3.40.710.10">
    <property type="entry name" value="DD-peptidase/beta-lactamase superfamily"/>
    <property type="match status" value="1"/>
</dbReference>
<dbReference type="Proteomes" id="UP000308549">
    <property type="component" value="Unassembled WGS sequence"/>
</dbReference>
<keyword evidence="2" id="KW-0378">Hydrolase</keyword>
<dbReference type="InterPro" id="IPR050789">
    <property type="entry name" value="Diverse_Enzym_Activities"/>
</dbReference>
<comment type="similarity">
    <text evidence="1">Belongs to the class-A beta-lactamase family.</text>
</comment>
<comment type="caution">
    <text evidence="4">The sequence shown here is derived from an EMBL/GenBank/DDBJ whole genome shotgun (WGS) entry which is preliminary data.</text>
</comment>
<evidence type="ECO:0000313" key="5">
    <source>
        <dbReference type="Proteomes" id="UP000308549"/>
    </source>
</evidence>
<dbReference type="OrthoDB" id="428260at2759"/>
<dbReference type="PANTHER" id="PTHR43283:SF17">
    <property type="entry name" value="(LOVD), PUTATIVE (AFU_ORTHOLOGUE AFUA_5G00920)-RELATED"/>
    <property type="match status" value="1"/>
</dbReference>
<organism evidence="4 5">
    <name type="scientific">Salinomyces thailandicus</name>
    <dbReference type="NCBI Taxonomy" id="706561"/>
    <lineage>
        <taxon>Eukaryota</taxon>
        <taxon>Fungi</taxon>
        <taxon>Dikarya</taxon>
        <taxon>Ascomycota</taxon>
        <taxon>Pezizomycotina</taxon>
        <taxon>Dothideomycetes</taxon>
        <taxon>Dothideomycetidae</taxon>
        <taxon>Mycosphaerellales</taxon>
        <taxon>Teratosphaeriaceae</taxon>
        <taxon>Salinomyces</taxon>
    </lineage>
</organism>
<protein>
    <recommendedName>
        <fullName evidence="3">Beta-lactamase-related domain-containing protein</fullName>
    </recommendedName>
</protein>
<evidence type="ECO:0000259" key="3">
    <source>
        <dbReference type="Pfam" id="PF00144"/>
    </source>
</evidence>
<sequence length="392" mass="42747">MSTIEERLAQGVEEGKIPHAVVCATNGDGSFTYTHAVGTSSGTSAIKDDAVFLLASQTKLLTSIAALQVVEAGLIGLDDDVAGTLPELGGQKILKGFGEDGKPILEERKERMTLRHLLTHSSGLGYEAVDPGLMEVARQAGKKAGTGATVQERCTHPLLFEPGSAWMYGSSIDWAGKLVERITGMTLEEYMRENIFVPLGVNTLTFWPYANPELAGRVPQLMTRNAEGKLVEMKGTFINTTSTDCFGGHGAYGVMRDYLEVQRSLLADDQRLLKKETVAMLFQPQLTAEAKASLNYYIKKHPLGEFMVGEYNPDVELDWGLGGIIFLQDDVGKRKRGTLNWGGMANCFWIIDREADLAYTFGTQVLPPGDVPAKQMISAFELGLYERAGVKV</sequence>
<proteinExistence type="inferred from homology"/>
<reference evidence="4 5" key="1">
    <citation type="submission" date="2017-03" db="EMBL/GenBank/DDBJ databases">
        <title>Genomes of endolithic fungi from Antarctica.</title>
        <authorList>
            <person name="Coleine C."/>
            <person name="Masonjones S."/>
            <person name="Stajich J.E."/>
        </authorList>
    </citation>
    <scope>NUCLEOTIDE SEQUENCE [LARGE SCALE GENOMIC DNA]</scope>
    <source>
        <strain evidence="4 5">CCFEE 6315</strain>
    </source>
</reference>
<dbReference type="PANTHER" id="PTHR43283">
    <property type="entry name" value="BETA-LACTAMASE-RELATED"/>
    <property type="match status" value="1"/>
</dbReference>
<dbReference type="Pfam" id="PF00144">
    <property type="entry name" value="Beta-lactamase"/>
    <property type="match status" value="1"/>
</dbReference>
<dbReference type="EMBL" id="NAJL01000045">
    <property type="protein sequence ID" value="TKA24313.1"/>
    <property type="molecule type" value="Genomic_DNA"/>
</dbReference>
<evidence type="ECO:0000313" key="4">
    <source>
        <dbReference type="EMBL" id="TKA24313.1"/>
    </source>
</evidence>
<dbReference type="InterPro" id="IPR001466">
    <property type="entry name" value="Beta-lactam-related"/>
</dbReference>